<keyword evidence="3" id="KW-1185">Reference proteome</keyword>
<dbReference type="Proteomes" id="UP000729402">
    <property type="component" value="Unassembled WGS sequence"/>
</dbReference>
<reference evidence="2" key="2">
    <citation type="submission" date="2021-02" db="EMBL/GenBank/DDBJ databases">
        <authorList>
            <person name="Kimball J.A."/>
            <person name="Haas M.W."/>
            <person name="Macchietto M."/>
            <person name="Kono T."/>
            <person name="Duquette J."/>
            <person name="Shao M."/>
        </authorList>
    </citation>
    <scope>NUCLEOTIDE SEQUENCE</scope>
    <source>
        <tissue evidence="2">Fresh leaf tissue</tissue>
    </source>
</reference>
<dbReference type="AlphaFoldDB" id="A0A8J5RXX4"/>
<evidence type="ECO:0000313" key="2">
    <source>
        <dbReference type="EMBL" id="KAG8059067.1"/>
    </source>
</evidence>
<reference evidence="2" key="1">
    <citation type="journal article" date="2021" name="bioRxiv">
        <title>Whole Genome Assembly and Annotation of Northern Wild Rice, Zizania palustris L., Supports a Whole Genome Duplication in the Zizania Genus.</title>
        <authorList>
            <person name="Haas M."/>
            <person name="Kono T."/>
            <person name="Macchietto M."/>
            <person name="Millas R."/>
            <person name="McGilp L."/>
            <person name="Shao M."/>
            <person name="Duquette J."/>
            <person name="Hirsch C.N."/>
            <person name="Kimball J."/>
        </authorList>
    </citation>
    <scope>NUCLEOTIDE SEQUENCE</scope>
    <source>
        <tissue evidence="2">Fresh leaf tissue</tissue>
    </source>
</reference>
<protein>
    <submittedName>
        <fullName evidence="2">Uncharacterized protein</fullName>
    </submittedName>
</protein>
<sequence>MCKRNCMDPSESCAGLPAEERPAVCSCGGTAAAATDRHQAPVAPAEAAVEKKKKSRAADEADGAVVDRPAPVARRPAAGEESARERLKRHRTEMAGRVRIPDMWGQERLLKDWVVDSAVFDRPLAATRGLLTARDALVAEGAAARRPPQYSSTGRPLRVQNGCS</sequence>
<dbReference type="InterPro" id="IPR040374">
    <property type="entry name" value="BIC"/>
</dbReference>
<feature type="region of interest" description="Disordered" evidence="1">
    <location>
        <begin position="38"/>
        <end position="90"/>
    </location>
</feature>
<dbReference type="CDD" id="cd22645">
    <property type="entry name" value="BIC1_CID"/>
    <property type="match status" value="1"/>
</dbReference>
<accession>A0A8J5RXX4</accession>
<dbReference type="PANTHER" id="PTHR34207:SF21">
    <property type="entry name" value="OS02G0532800 PROTEIN"/>
    <property type="match status" value="1"/>
</dbReference>
<organism evidence="2 3">
    <name type="scientific">Zizania palustris</name>
    <name type="common">Northern wild rice</name>
    <dbReference type="NCBI Taxonomy" id="103762"/>
    <lineage>
        <taxon>Eukaryota</taxon>
        <taxon>Viridiplantae</taxon>
        <taxon>Streptophyta</taxon>
        <taxon>Embryophyta</taxon>
        <taxon>Tracheophyta</taxon>
        <taxon>Spermatophyta</taxon>
        <taxon>Magnoliopsida</taxon>
        <taxon>Liliopsida</taxon>
        <taxon>Poales</taxon>
        <taxon>Poaceae</taxon>
        <taxon>BOP clade</taxon>
        <taxon>Oryzoideae</taxon>
        <taxon>Oryzeae</taxon>
        <taxon>Zizaniinae</taxon>
        <taxon>Zizania</taxon>
    </lineage>
</organism>
<feature type="compositionally biased region" description="Low complexity" evidence="1">
    <location>
        <begin position="63"/>
        <end position="76"/>
    </location>
</feature>
<feature type="region of interest" description="Disordered" evidence="1">
    <location>
        <begin position="142"/>
        <end position="164"/>
    </location>
</feature>
<dbReference type="PANTHER" id="PTHR34207">
    <property type="entry name" value="PROTEIN BIC1"/>
    <property type="match status" value="1"/>
</dbReference>
<dbReference type="OrthoDB" id="672067at2759"/>
<name>A0A8J5RXX4_ZIZPA</name>
<comment type="caution">
    <text evidence="2">The sequence shown here is derived from an EMBL/GenBank/DDBJ whole genome shotgun (WGS) entry which is preliminary data.</text>
</comment>
<gene>
    <name evidence="2" type="ORF">GUJ93_ZPchr0002g26057</name>
</gene>
<evidence type="ECO:0000313" key="3">
    <source>
        <dbReference type="Proteomes" id="UP000729402"/>
    </source>
</evidence>
<proteinExistence type="predicted"/>
<evidence type="ECO:0000256" key="1">
    <source>
        <dbReference type="SAM" id="MobiDB-lite"/>
    </source>
</evidence>
<dbReference type="EMBL" id="JAAALK010000287">
    <property type="protein sequence ID" value="KAG8059067.1"/>
    <property type="molecule type" value="Genomic_DNA"/>
</dbReference>
<dbReference type="GO" id="GO:0009785">
    <property type="term" value="P:blue light signaling pathway"/>
    <property type="evidence" value="ECO:0007669"/>
    <property type="project" value="InterPro"/>
</dbReference>